<gene>
    <name evidence="1" type="ORF">CK203_009230</name>
</gene>
<dbReference type="Proteomes" id="UP000288805">
    <property type="component" value="Unassembled WGS sequence"/>
</dbReference>
<name>A0A438K2S2_VITVI</name>
<accession>A0A438K2S2</accession>
<proteinExistence type="predicted"/>
<dbReference type="AlphaFoldDB" id="A0A438K2S2"/>
<protein>
    <submittedName>
        <fullName evidence="1">Uncharacterized protein</fullName>
    </submittedName>
</protein>
<sequence length="54" mass="6097">MLDIYHLEIILNVILELPSSLITENFSCPFCLMQCASFKVGFHLTHSFLAVPSI</sequence>
<organism evidence="1 2">
    <name type="scientific">Vitis vinifera</name>
    <name type="common">Grape</name>
    <dbReference type="NCBI Taxonomy" id="29760"/>
    <lineage>
        <taxon>Eukaryota</taxon>
        <taxon>Viridiplantae</taxon>
        <taxon>Streptophyta</taxon>
        <taxon>Embryophyta</taxon>
        <taxon>Tracheophyta</taxon>
        <taxon>Spermatophyta</taxon>
        <taxon>Magnoliopsida</taxon>
        <taxon>eudicotyledons</taxon>
        <taxon>Gunneridae</taxon>
        <taxon>Pentapetalae</taxon>
        <taxon>rosids</taxon>
        <taxon>Vitales</taxon>
        <taxon>Vitaceae</taxon>
        <taxon>Viteae</taxon>
        <taxon>Vitis</taxon>
    </lineage>
</organism>
<comment type="caution">
    <text evidence="1">The sequence shown here is derived from an EMBL/GenBank/DDBJ whole genome shotgun (WGS) entry which is preliminary data.</text>
</comment>
<reference evidence="1 2" key="1">
    <citation type="journal article" date="2018" name="PLoS Genet.">
        <title>Population sequencing reveals clonal diversity and ancestral inbreeding in the grapevine cultivar Chardonnay.</title>
        <authorList>
            <person name="Roach M.J."/>
            <person name="Johnson D.L."/>
            <person name="Bohlmann J."/>
            <person name="van Vuuren H.J."/>
            <person name="Jones S.J."/>
            <person name="Pretorius I.S."/>
            <person name="Schmidt S.A."/>
            <person name="Borneman A.R."/>
        </authorList>
    </citation>
    <scope>NUCLEOTIDE SEQUENCE [LARGE SCALE GENOMIC DNA]</scope>
    <source>
        <strain evidence="2">cv. Chardonnay</strain>
        <tissue evidence="1">Leaf</tissue>
    </source>
</reference>
<dbReference type="EMBL" id="QGNW01000018">
    <property type="protein sequence ID" value="RVX15522.1"/>
    <property type="molecule type" value="Genomic_DNA"/>
</dbReference>
<evidence type="ECO:0000313" key="2">
    <source>
        <dbReference type="Proteomes" id="UP000288805"/>
    </source>
</evidence>
<evidence type="ECO:0000313" key="1">
    <source>
        <dbReference type="EMBL" id="RVX15522.1"/>
    </source>
</evidence>